<protein>
    <submittedName>
        <fullName evidence="4">2-polyprenyl-3-methyl-5-hydroxy-6-metoxy-1,4-benzoquinol methylase</fullName>
    </submittedName>
</protein>
<dbReference type="InterPro" id="IPR029063">
    <property type="entry name" value="SAM-dependent_MTases_sf"/>
</dbReference>
<keyword evidence="4" id="KW-0489">Methyltransferase</keyword>
<keyword evidence="1" id="KW-1133">Transmembrane helix</keyword>
<dbReference type="InterPro" id="IPR036390">
    <property type="entry name" value="WH_DNA-bd_sf"/>
</dbReference>
<evidence type="ECO:0000313" key="4">
    <source>
        <dbReference type="EMBL" id="SFP66825.1"/>
    </source>
</evidence>
<dbReference type="AlphaFoldDB" id="A0A1I5S7Y0"/>
<proteinExistence type="predicted"/>
<dbReference type="Gene3D" id="3.40.50.150">
    <property type="entry name" value="Vaccinia Virus protein VP39"/>
    <property type="match status" value="1"/>
</dbReference>
<dbReference type="STRING" id="112413.SAMN05421854_106224"/>
<keyword evidence="1" id="KW-0472">Membrane</keyword>
<dbReference type="EMBL" id="FOWC01000006">
    <property type="protein sequence ID" value="SFP66825.1"/>
    <property type="molecule type" value="Genomic_DNA"/>
</dbReference>
<organism evidence="4 5">
    <name type="scientific">Amycolatopsis rubida</name>
    <dbReference type="NCBI Taxonomy" id="112413"/>
    <lineage>
        <taxon>Bacteria</taxon>
        <taxon>Bacillati</taxon>
        <taxon>Actinomycetota</taxon>
        <taxon>Actinomycetes</taxon>
        <taxon>Pseudonocardiales</taxon>
        <taxon>Pseudonocardiaceae</taxon>
        <taxon>Amycolatopsis</taxon>
    </lineage>
</organism>
<dbReference type="RefSeq" id="WP_093574653.1">
    <property type="nucleotide sequence ID" value="NZ_FOWC01000006.1"/>
</dbReference>
<dbReference type="InterPro" id="IPR053173">
    <property type="entry name" value="SAM-binding_MTase"/>
</dbReference>
<name>A0A1I5S7Y0_9PSEU</name>
<evidence type="ECO:0000259" key="3">
    <source>
        <dbReference type="Pfam" id="PF21320"/>
    </source>
</evidence>
<feature type="domain" description="S-adenosylmethionine-dependent methyltransferase Rv2258c-like winged HTH" evidence="3">
    <location>
        <begin position="22"/>
        <end position="93"/>
    </location>
</feature>
<dbReference type="Pfam" id="PF13649">
    <property type="entry name" value="Methyltransf_25"/>
    <property type="match status" value="1"/>
</dbReference>
<sequence length="351" mass="36592">MNSGEAAFAGRLFAAGIAAAELLTIGLGLRLGLYAHLCGRPLTAGELAGRAGIGPRYAREWLEQQAAAGIVTVSGEPPEHRFLLPDAHRAALTGDPPPALASVLPAAGIAPVLPRIAEAYRRDGGLGYHEYGEDFRGAQTELNRAVFEGELAGWIRSALPEVHRRLVRGARIADVGCGSGWSSIALARAYPRAAVTGFDSDEAAVGEAKANAAAAGAPDTLAFARAAADGPAEAPGGGYALVCVLDALHDMARPVEVLRWCRRAAHASGGVLLMEPKAAEEFAAPAGEVERFLYAVSVLHCLPVGLSERPSAGTGTVIRPSVVRGYAHAAGFQSVAVLSVEHPLHRLYWLR</sequence>
<dbReference type="CDD" id="cd02440">
    <property type="entry name" value="AdoMet_MTases"/>
    <property type="match status" value="1"/>
</dbReference>
<dbReference type="OrthoDB" id="9801363at2"/>
<dbReference type="InterPro" id="IPR041698">
    <property type="entry name" value="Methyltransf_25"/>
</dbReference>
<dbReference type="PANTHER" id="PTHR45128">
    <property type="entry name" value="METHYLTRANSFERASE TYPE 11"/>
    <property type="match status" value="1"/>
</dbReference>
<gene>
    <name evidence="4" type="ORF">SAMN05421854_106224</name>
</gene>
<feature type="domain" description="Methyltransferase" evidence="2">
    <location>
        <begin position="172"/>
        <end position="266"/>
    </location>
</feature>
<dbReference type="InterPro" id="IPR048711">
    <property type="entry name" value="WHD_Rv2258c"/>
</dbReference>
<dbReference type="Proteomes" id="UP000199137">
    <property type="component" value="Unassembled WGS sequence"/>
</dbReference>
<dbReference type="Pfam" id="PF21320">
    <property type="entry name" value="WHD_Rv2258c"/>
    <property type="match status" value="1"/>
</dbReference>
<accession>A0A1I5S7Y0</accession>
<evidence type="ECO:0000256" key="1">
    <source>
        <dbReference type="SAM" id="Phobius"/>
    </source>
</evidence>
<feature type="transmembrane region" description="Helical" evidence="1">
    <location>
        <begin position="12"/>
        <end position="33"/>
    </location>
</feature>
<reference evidence="5" key="1">
    <citation type="submission" date="2016-10" db="EMBL/GenBank/DDBJ databases">
        <authorList>
            <person name="Varghese N."/>
            <person name="Submissions S."/>
        </authorList>
    </citation>
    <scope>NUCLEOTIDE SEQUENCE [LARGE SCALE GENOMIC DNA]</scope>
    <source>
        <strain evidence="5">DSM 44637</strain>
    </source>
</reference>
<keyword evidence="4" id="KW-0808">Transferase</keyword>
<dbReference type="GO" id="GO:0008168">
    <property type="term" value="F:methyltransferase activity"/>
    <property type="evidence" value="ECO:0007669"/>
    <property type="project" value="UniProtKB-KW"/>
</dbReference>
<keyword evidence="1" id="KW-0812">Transmembrane</keyword>
<dbReference type="SUPFAM" id="SSF46785">
    <property type="entry name" value="Winged helix' DNA-binding domain"/>
    <property type="match status" value="1"/>
</dbReference>
<evidence type="ECO:0000313" key="5">
    <source>
        <dbReference type="Proteomes" id="UP000199137"/>
    </source>
</evidence>
<evidence type="ECO:0000259" key="2">
    <source>
        <dbReference type="Pfam" id="PF13649"/>
    </source>
</evidence>
<dbReference type="GO" id="GO:0032259">
    <property type="term" value="P:methylation"/>
    <property type="evidence" value="ECO:0007669"/>
    <property type="project" value="UniProtKB-KW"/>
</dbReference>
<dbReference type="SUPFAM" id="SSF53335">
    <property type="entry name" value="S-adenosyl-L-methionine-dependent methyltransferases"/>
    <property type="match status" value="1"/>
</dbReference>